<dbReference type="Proteomes" id="UP001589865">
    <property type="component" value="Unassembled WGS sequence"/>
</dbReference>
<dbReference type="SUPFAM" id="SSF52738">
    <property type="entry name" value="Methylesterase CheB, C-terminal domain"/>
    <property type="match status" value="1"/>
</dbReference>
<feature type="active site" evidence="4">
    <location>
        <position position="42"/>
    </location>
</feature>
<organism evidence="6 7">
    <name type="scientific">Roseomonas elaeocarpi</name>
    <dbReference type="NCBI Taxonomy" id="907779"/>
    <lineage>
        <taxon>Bacteria</taxon>
        <taxon>Pseudomonadati</taxon>
        <taxon>Pseudomonadota</taxon>
        <taxon>Alphaproteobacteria</taxon>
        <taxon>Acetobacterales</taxon>
        <taxon>Roseomonadaceae</taxon>
        <taxon>Roseomonas</taxon>
    </lineage>
</organism>
<dbReference type="PANTHER" id="PTHR42872:SF6">
    <property type="entry name" value="PROTEIN-GLUTAMATE METHYLESTERASE_PROTEIN-GLUTAMINE GLUTAMINASE"/>
    <property type="match status" value="1"/>
</dbReference>
<evidence type="ECO:0000313" key="7">
    <source>
        <dbReference type="Proteomes" id="UP001589865"/>
    </source>
</evidence>
<sequence>MDEAPRRDIVVIGGSAGATAPLKALLGGLPPDLPAAVFITMHIPARSLGILATVASAAGKLPVHSAEHGMPIMPGNIYLAVPDHHLILVDGHMRLGRGPRENLVRPAIDPLFRSAAAAYGPRVIGVVLSGLLNDGASGLEAIKRCGGLAVVQDPLDAIADEMPLAALRAAKVDLTLPGARLGDVLSDLVREPAGWPVPVPPDIRLEVDIAAGERVDSQVIGQVAVPAALTCPHCLGVMSQMRQPRPLRFRCQVGHAMTAEAMAQEQEGTVDEAMRVALRVIEERAELVSKMAEDSREADRGTIAETYAERAAEYRRQADILRRAVIHSMYPPYPPDDEGGQDGGS</sequence>
<evidence type="ECO:0000256" key="2">
    <source>
        <dbReference type="ARBA" id="ARBA00039140"/>
    </source>
</evidence>
<gene>
    <name evidence="6" type="ORF">ACFFGY_05575</name>
</gene>
<dbReference type="EC" id="3.1.1.61" evidence="2"/>
<name>A0ABV6JPR4_9PROT</name>
<dbReference type="PIRSF" id="PIRSF036461">
    <property type="entry name" value="Chmtx_methlestr"/>
    <property type="match status" value="1"/>
</dbReference>
<dbReference type="RefSeq" id="WP_377043434.1">
    <property type="nucleotide sequence ID" value="NZ_JBHLUN010000005.1"/>
</dbReference>
<accession>A0ABV6JPR4</accession>
<feature type="domain" description="CheB-type methylesterase" evidence="5">
    <location>
        <begin position="3"/>
        <end position="192"/>
    </location>
</feature>
<dbReference type="InterPro" id="IPR035909">
    <property type="entry name" value="CheB_C"/>
</dbReference>
<dbReference type="PROSITE" id="PS50122">
    <property type="entry name" value="CHEB"/>
    <property type="match status" value="1"/>
</dbReference>
<comment type="caution">
    <text evidence="6">The sequence shown here is derived from an EMBL/GenBank/DDBJ whole genome shotgun (WGS) entry which is preliminary data.</text>
</comment>
<dbReference type="Gene3D" id="3.40.50.180">
    <property type="entry name" value="Methylesterase CheB, C-terminal domain"/>
    <property type="match status" value="1"/>
</dbReference>
<keyword evidence="1 4" id="KW-0378">Hydrolase</keyword>
<dbReference type="CDD" id="cd16433">
    <property type="entry name" value="CheB"/>
    <property type="match status" value="1"/>
</dbReference>
<reference evidence="6 7" key="1">
    <citation type="submission" date="2024-09" db="EMBL/GenBank/DDBJ databases">
        <authorList>
            <person name="Sun Q."/>
            <person name="Mori K."/>
        </authorList>
    </citation>
    <scope>NUCLEOTIDE SEQUENCE [LARGE SCALE GENOMIC DNA]</scope>
    <source>
        <strain evidence="6 7">TBRC 5777</strain>
    </source>
</reference>
<evidence type="ECO:0000256" key="4">
    <source>
        <dbReference type="PROSITE-ProRule" id="PRU00050"/>
    </source>
</evidence>
<dbReference type="InterPro" id="IPR011247">
    <property type="entry name" value="Chemotax_prot-Glu_Me-esterase"/>
</dbReference>
<feature type="active site" evidence="4">
    <location>
        <position position="134"/>
    </location>
</feature>
<evidence type="ECO:0000256" key="1">
    <source>
        <dbReference type="ARBA" id="ARBA00022801"/>
    </source>
</evidence>
<comment type="catalytic activity">
    <reaction evidence="3">
        <text>[protein]-L-glutamate 5-O-methyl ester + H2O = L-glutamyl-[protein] + methanol + H(+)</text>
        <dbReference type="Rhea" id="RHEA:23236"/>
        <dbReference type="Rhea" id="RHEA-COMP:10208"/>
        <dbReference type="Rhea" id="RHEA-COMP:10311"/>
        <dbReference type="ChEBI" id="CHEBI:15377"/>
        <dbReference type="ChEBI" id="CHEBI:15378"/>
        <dbReference type="ChEBI" id="CHEBI:17790"/>
        <dbReference type="ChEBI" id="CHEBI:29973"/>
        <dbReference type="ChEBI" id="CHEBI:82795"/>
        <dbReference type="EC" id="3.1.1.61"/>
    </reaction>
</comment>
<evidence type="ECO:0000256" key="3">
    <source>
        <dbReference type="ARBA" id="ARBA00048267"/>
    </source>
</evidence>
<dbReference type="EMBL" id="JBHLUN010000005">
    <property type="protein sequence ID" value="MFC0407709.1"/>
    <property type="molecule type" value="Genomic_DNA"/>
</dbReference>
<evidence type="ECO:0000313" key="6">
    <source>
        <dbReference type="EMBL" id="MFC0407709.1"/>
    </source>
</evidence>
<evidence type="ECO:0000259" key="5">
    <source>
        <dbReference type="PROSITE" id="PS50122"/>
    </source>
</evidence>
<keyword evidence="4" id="KW-0145">Chemotaxis</keyword>
<keyword evidence="7" id="KW-1185">Reference proteome</keyword>
<feature type="active site" evidence="4">
    <location>
        <position position="15"/>
    </location>
</feature>
<protein>
    <recommendedName>
        <fullName evidence="2">protein-glutamate methylesterase</fullName>
        <ecNumber evidence="2">3.1.1.61</ecNumber>
    </recommendedName>
</protein>
<dbReference type="PANTHER" id="PTHR42872">
    <property type="entry name" value="PROTEIN-GLUTAMATE METHYLESTERASE/PROTEIN-GLUTAMINE GLUTAMINASE"/>
    <property type="match status" value="1"/>
</dbReference>
<proteinExistence type="predicted"/>
<dbReference type="InterPro" id="IPR000673">
    <property type="entry name" value="Sig_transdc_resp-reg_Me-estase"/>
</dbReference>
<dbReference type="Pfam" id="PF01339">
    <property type="entry name" value="CheB_methylest"/>
    <property type="match status" value="1"/>
</dbReference>